<evidence type="ECO:0000313" key="2">
    <source>
        <dbReference type="EMBL" id="MDM8563433.1"/>
    </source>
</evidence>
<keyword evidence="1" id="KW-0175">Coiled coil</keyword>
<evidence type="ECO:0000313" key="3">
    <source>
        <dbReference type="Proteomes" id="UP001171945"/>
    </source>
</evidence>
<dbReference type="Proteomes" id="UP001171945">
    <property type="component" value="Unassembled WGS sequence"/>
</dbReference>
<sequence length="130" mass="15679">MTNEKKLMKAVKAYRDNLELEAELERINDQIEENDQLVIKHFFPYLLSVYKKWKPRLKENAVCLDLENQRCFEVTIKNIDGNNVRGQIREADAYYRFELNPSLEKYETANFIIPKWSYEEVKDLFQLRLI</sequence>
<organism evidence="2 3">
    <name type="scientific">Candidatus Marithioploca araucensis</name>
    <dbReference type="NCBI Taxonomy" id="70273"/>
    <lineage>
        <taxon>Bacteria</taxon>
        <taxon>Pseudomonadati</taxon>
        <taxon>Pseudomonadota</taxon>
        <taxon>Gammaproteobacteria</taxon>
        <taxon>Thiotrichales</taxon>
        <taxon>Thiotrichaceae</taxon>
        <taxon>Candidatus Marithioploca</taxon>
    </lineage>
</organism>
<gene>
    <name evidence="2" type="ORF">QUF54_08780</name>
</gene>
<keyword evidence="3" id="KW-1185">Reference proteome</keyword>
<name>A0ABT7VV52_9GAMM</name>
<evidence type="ECO:0000256" key="1">
    <source>
        <dbReference type="SAM" id="Coils"/>
    </source>
</evidence>
<feature type="coiled-coil region" evidence="1">
    <location>
        <begin position="10"/>
        <end position="40"/>
    </location>
</feature>
<protein>
    <submittedName>
        <fullName evidence="2">Uncharacterized protein</fullName>
    </submittedName>
</protein>
<comment type="caution">
    <text evidence="2">The sequence shown here is derived from an EMBL/GenBank/DDBJ whole genome shotgun (WGS) entry which is preliminary data.</text>
</comment>
<reference evidence="2" key="1">
    <citation type="submission" date="2023-06" db="EMBL/GenBank/DDBJ databases">
        <title>Uncultivated large filamentous bacteria from sulfidic sediments reveal new species and different genomic features in energy metabolism and defense.</title>
        <authorList>
            <person name="Fonseca A."/>
        </authorList>
    </citation>
    <scope>NUCLEOTIDE SEQUENCE</scope>
    <source>
        <strain evidence="2">HSG4</strain>
    </source>
</reference>
<dbReference type="EMBL" id="JAUCGM010000633">
    <property type="protein sequence ID" value="MDM8563433.1"/>
    <property type="molecule type" value="Genomic_DNA"/>
</dbReference>
<accession>A0ABT7VV52</accession>
<proteinExistence type="predicted"/>